<proteinExistence type="predicted"/>
<dbReference type="AlphaFoldDB" id="A0A7Y9PGN8"/>
<dbReference type="EMBL" id="JACCCW010000002">
    <property type="protein sequence ID" value="NYF79568.1"/>
    <property type="molecule type" value="Genomic_DNA"/>
</dbReference>
<sequence length="309" mass="32685">MSFQPSNVMLYWRGIDDEAVYQSLGFGLGYALPQATTSTRPAVTQLANYTEIMVCRGPADADGMYWSINKDFTATAGQAGWGDGPGATSWTPSITPWKQGAALAWIGVGNDNRIWTSNYGMGGNPWSAQALAALTQHNNEPITTASSPAIASDPDGNILMVWRGPGDDDGLYSATSTDGRNFTNFTPVPNSASSIEPTLVYFANGFVLAFKGGQDTGIYSIVKPDITTAWNSASFSSCGSKGTSHGPCLIAADEMLVMAWKGIPGDNNLYYATNATGSPYSWSNQSVIQNSGSSVGPAGFYYRTAPPVL</sequence>
<name>A0A7Y9PGN8_9BACT</name>
<accession>A0A7Y9PGN8</accession>
<keyword evidence="2" id="KW-1185">Reference proteome</keyword>
<gene>
    <name evidence="1" type="ORF">HDF17_001888</name>
</gene>
<dbReference type="SUPFAM" id="SSF89372">
    <property type="entry name" value="Fucose-specific lectin"/>
    <property type="match status" value="1"/>
</dbReference>
<comment type="caution">
    <text evidence="1">The sequence shown here is derived from an EMBL/GenBank/DDBJ whole genome shotgun (WGS) entry which is preliminary data.</text>
</comment>
<dbReference type="RefSeq" id="WP_179490326.1">
    <property type="nucleotide sequence ID" value="NZ_JACCCW010000002.1"/>
</dbReference>
<evidence type="ECO:0000313" key="2">
    <source>
        <dbReference type="Proteomes" id="UP000589520"/>
    </source>
</evidence>
<protein>
    <recommendedName>
        <fullName evidence="3">Exo-alpha-sialidase</fullName>
    </recommendedName>
</protein>
<reference evidence="1 2" key="1">
    <citation type="submission" date="2020-07" db="EMBL/GenBank/DDBJ databases">
        <title>Genomic Encyclopedia of Type Strains, Phase IV (KMG-V): Genome sequencing to study the core and pangenomes of soil and plant-associated prokaryotes.</title>
        <authorList>
            <person name="Whitman W."/>
        </authorList>
    </citation>
    <scope>NUCLEOTIDE SEQUENCE [LARGE SCALE GENOMIC DNA]</scope>
    <source>
        <strain evidence="1 2">X4EP2</strain>
    </source>
</reference>
<evidence type="ECO:0008006" key="3">
    <source>
        <dbReference type="Google" id="ProtNLM"/>
    </source>
</evidence>
<organism evidence="1 2">
    <name type="scientific">Granulicella arctica</name>
    <dbReference type="NCBI Taxonomy" id="940613"/>
    <lineage>
        <taxon>Bacteria</taxon>
        <taxon>Pseudomonadati</taxon>
        <taxon>Acidobacteriota</taxon>
        <taxon>Terriglobia</taxon>
        <taxon>Terriglobales</taxon>
        <taxon>Acidobacteriaceae</taxon>
        <taxon>Granulicella</taxon>
    </lineage>
</organism>
<evidence type="ECO:0000313" key="1">
    <source>
        <dbReference type="EMBL" id="NYF79568.1"/>
    </source>
</evidence>
<dbReference type="Proteomes" id="UP000589520">
    <property type="component" value="Unassembled WGS sequence"/>
</dbReference>